<proteinExistence type="predicted"/>
<comment type="caution">
    <text evidence="2">The sequence shown here is derived from an EMBL/GenBank/DDBJ whole genome shotgun (WGS) entry which is preliminary data.</text>
</comment>
<evidence type="ECO:0000313" key="3">
    <source>
        <dbReference type="Proteomes" id="UP000016481"/>
    </source>
</evidence>
<feature type="transmembrane region" description="Helical" evidence="1">
    <location>
        <begin position="53"/>
        <end position="75"/>
    </location>
</feature>
<name>U1PUF2_9ACTO</name>
<dbReference type="HOGENOM" id="CLU_070508_0_0_11"/>
<dbReference type="PATRIC" id="fig|1321817.3.peg.1676"/>
<dbReference type="AlphaFoldDB" id="U1PUF2"/>
<evidence type="ECO:0000313" key="2">
    <source>
        <dbReference type="EMBL" id="ERH14131.1"/>
    </source>
</evidence>
<keyword evidence="1" id="KW-1133">Transmembrane helix</keyword>
<accession>U1PUF2</accession>
<keyword evidence="1" id="KW-0472">Membrane</keyword>
<keyword evidence="1" id="KW-0812">Transmembrane</keyword>
<sequence>MNIDAFRLRALAEGLGAHRRALAAGLNRSTRALAAQIRNFTAGAPALAAGARVFTAGAGAVLAVFMLAFFLLLLAAPAHAESTQSWVDMKFSGDKVSYLMKTHVSSEYMTTKSMCANYKSATSSSTGANGEITRIELEQYNGMEVCVIEGNLTVNSMIETSTDETYGFSVARDGKNLKLESDRSEYSENSTIEYRITFDGGIVSSTGGKVEGNTFVVSADTFEVVGDPDGSANIISGDNKADDLAAGFSTNSSGNNALLYAFIAAAVVLIIALAVLLALRSRKKKHPGPPVGPQFGYGPNF</sequence>
<reference evidence="2 3" key="1">
    <citation type="submission" date="2013-08" db="EMBL/GenBank/DDBJ databases">
        <authorList>
            <person name="Weinstock G."/>
            <person name="Sodergren E."/>
            <person name="Wylie T."/>
            <person name="Fulton L."/>
            <person name="Fulton R."/>
            <person name="Fronick C."/>
            <person name="O'Laughlin M."/>
            <person name="Godfrey J."/>
            <person name="Miner T."/>
            <person name="Herter B."/>
            <person name="Appelbaum E."/>
            <person name="Cordes M."/>
            <person name="Lek S."/>
            <person name="Wollam A."/>
            <person name="Pepin K.H."/>
            <person name="Palsikar V.B."/>
            <person name="Mitreva M."/>
            <person name="Wilson R.K."/>
        </authorList>
    </citation>
    <scope>NUCLEOTIDE SEQUENCE [LARGE SCALE GENOMIC DNA]</scope>
    <source>
        <strain evidence="2 3">F0530</strain>
    </source>
</reference>
<dbReference type="EMBL" id="AWSC01000090">
    <property type="protein sequence ID" value="ERH14131.1"/>
    <property type="molecule type" value="Genomic_DNA"/>
</dbReference>
<feature type="transmembrane region" description="Helical" evidence="1">
    <location>
        <begin position="257"/>
        <end position="279"/>
    </location>
</feature>
<protein>
    <submittedName>
        <fullName evidence="2">Uncharacterized protein</fullName>
    </submittedName>
</protein>
<dbReference type="Proteomes" id="UP000016481">
    <property type="component" value="Unassembled WGS sequence"/>
</dbReference>
<organism evidence="2 3">
    <name type="scientific">Actinomyces graevenitzii F0530</name>
    <dbReference type="NCBI Taxonomy" id="1321817"/>
    <lineage>
        <taxon>Bacteria</taxon>
        <taxon>Bacillati</taxon>
        <taxon>Actinomycetota</taxon>
        <taxon>Actinomycetes</taxon>
        <taxon>Actinomycetales</taxon>
        <taxon>Actinomycetaceae</taxon>
        <taxon>Actinomyces</taxon>
    </lineage>
</organism>
<evidence type="ECO:0000256" key="1">
    <source>
        <dbReference type="SAM" id="Phobius"/>
    </source>
</evidence>
<gene>
    <name evidence="2" type="ORF">HMPREF1978_01921</name>
</gene>